<keyword evidence="2" id="KW-1185">Reference proteome</keyword>
<organism evidence="1 2">
    <name type="scientific">Carya illinoinensis</name>
    <name type="common">Pecan</name>
    <dbReference type="NCBI Taxonomy" id="32201"/>
    <lineage>
        <taxon>Eukaryota</taxon>
        <taxon>Viridiplantae</taxon>
        <taxon>Streptophyta</taxon>
        <taxon>Embryophyta</taxon>
        <taxon>Tracheophyta</taxon>
        <taxon>Spermatophyta</taxon>
        <taxon>Magnoliopsida</taxon>
        <taxon>eudicotyledons</taxon>
        <taxon>Gunneridae</taxon>
        <taxon>Pentapetalae</taxon>
        <taxon>rosids</taxon>
        <taxon>fabids</taxon>
        <taxon>Fagales</taxon>
        <taxon>Juglandaceae</taxon>
        <taxon>Carya</taxon>
    </lineage>
</organism>
<name>A0A8T1QDS6_CARIL</name>
<dbReference type="AlphaFoldDB" id="A0A8T1QDS6"/>
<proteinExistence type="predicted"/>
<evidence type="ECO:0000313" key="1">
    <source>
        <dbReference type="EMBL" id="KAG6652384.1"/>
    </source>
</evidence>
<accession>A0A8T1QDS6</accession>
<evidence type="ECO:0000313" key="2">
    <source>
        <dbReference type="Proteomes" id="UP000811609"/>
    </source>
</evidence>
<comment type="caution">
    <text evidence="1">The sequence shown here is derived from an EMBL/GenBank/DDBJ whole genome shotgun (WGS) entry which is preliminary data.</text>
</comment>
<protein>
    <submittedName>
        <fullName evidence="1">Uncharacterized protein</fullName>
    </submittedName>
</protein>
<sequence>MKQNSGWWISKLGLLLEFGGVGRSLRLCWLRYFGDTCMQKRAWPC</sequence>
<dbReference type="EMBL" id="CM031813">
    <property type="protein sequence ID" value="KAG6652384.1"/>
    <property type="molecule type" value="Genomic_DNA"/>
</dbReference>
<gene>
    <name evidence="1" type="ORF">CIPAW_05G003100</name>
</gene>
<reference evidence="1" key="1">
    <citation type="submission" date="2020-12" db="EMBL/GenBank/DDBJ databases">
        <title>WGS assembly of Carya illinoinensis cv. Pawnee.</title>
        <authorList>
            <person name="Platts A."/>
            <person name="Shu S."/>
            <person name="Wright S."/>
            <person name="Barry K."/>
            <person name="Edger P."/>
            <person name="Pires J.C."/>
            <person name="Schmutz J."/>
        </authorList>
    </citation>
    <scope>NUCLEOTIDE SEQUENCE</scope>
    <source>
        <tissue evidence="1">Leaf</tissue>
    </source>
</reference>
<dbReference type="Proteomes" id="UP000811609">
    <property type="component" value="Chromosome 5"/>
</dbReference>